<dbReference type="OrthoDB" id="9805698at2"/>
<name>A0A562V1H9_9ACTN</name>
<evidence type="ECO:0000313" key="4">
    <source>
        <dbReference type="Proteomes" id="UP000321617"/>
    </source>
</evidence>
<gene>
    <name evidence="3" type="ORF">LX16_2503</name>
</gene>
<dbReference type="Pfam" id="PF01966">
    <property type="entry name" value="HD"/>
    <property type="match status" value="1"/>
</dbReference>
<keyword evidence="3" id="KW-0418">Kinase</keyword>
<organism evidence="3 4">
    <name type="scientific">Stackebrandtia albiflava</name>
    <dbReference type="NCBI Taxonomy" id="406432"/>
    <lineage>
        <taxon>Bacteria</taxon>
        <taxon>Bacillati</taxon>
        <taxon>Actinomycetota</taxon>
        <taxon>Actinomycetes</taxon>
        <taxon>Glycomycetales</taxon>
        <taxon>Glycomycetaceae</taxon>
        <taxon>Stackebrandtia</taxon>
    </lineage>
</organism>
<dbReference type="PANTHER" id="PTHR47545:SF1">
    <property type="entry name" value="MULTIFUNCTIONAL CCA PROTEIN"/>
    <property type="match status" value="1"/>
</dbReference>
<keyword evidence="3" id="KW-0808">Transferase</keyword>
<dbReference type="SUPFAM" id="SSF109604">
    <property type="entry name" value="HD-domain/PDEase-like"/>
    <property type="match status" value="1"/>
</dbReference>
<dbReference type="InterPro" id="IPR027417">
    <property type="entry name" value="P-loop_NTPase"/>
</dbReference>
<dbReference type="GO" id="GO:0000166">
    <property type="term" value="F:nucleotide binding"/>
    <property type="evidence" value="ECO:0007669"/>
    <property type="project" value="UniProtKB-KW"/>
</dbReference>
<proteinExistence type="predicted"/>
<dbReference type="AlphaFoldDB" id="A0A562V1H9"/>
<dbReference type="InterPro" id="IPR006674">
    <property type="entry name" value="HD_domain"/>
</dbReference>
<dbReference type="GO" id="GO:0016301">
    <property type="term" value="F:kinase activity"/>
    <property type="evidence" value="ECO:0007669"/>
    <property type="project" value="UniProtKB-KW"/>
</dbReference>
<dbReference type="PANTHER" id="PTHR47545">
    <property type="entry name" value="MULTIFUNCTIONAL CCA PROTEIN"/>
    <property type="match status" value="1"/>
</dbReference>
<feature type="domain" description="HD" evidence="2">
    <location>
        <begin position="46"/>
        <end position="150"/>
    </location>
</feature>
<dbReference type="CDD" id="cd00077">
    <property type="entry name" value="HDc"/>
    <property type="match status" value="1"/>
</dbReference>
<sequence length="373" mass="41649">MRPFEPHCPTGPDWTLDWDATVRGLPWLAELDGVPQDPVHHAEGDVAVHTRMAAEALAADPAWRRLEPARRLRLFAAVLLHDVGKRDCTVVGDDGRVTAHGHSRRGELVARRLLWEAGVPAADREHVAALIRHHQLPFWALEREDLDRIVFASSLTTRNDDLAVLARADITGRICRDAERVLENIALFEEYCDDRGCLDTPRDFPSDHARFQYFRTPGRDPGHDAYDDTVCTVTVMSGLPGSGKDTWVAHHRPDLPVVALDDIRAELGIHPGENQGPVVAAARERVRVLLRAGTSLVWNATTLSRRSRDAVIGLAAAYRARVEIVAVETTPAELRRRNRDRPDTVPAAVVERMLRRWESPDLTEAHRVTRPGA</sequence>
<accession>A0A562V1H9</accession>
<protein>
    <submittedName>
        <fullName evidence="3">Putative kinase</fullName>
    </submittedName>
</protein>
<dbReference type="Pfam" id="PF13671">
    <property type="entry name" value="AAA_33"/>
    <property type="match status" value="1"/>
</dbReference>
<dbReference type="Gene3D" id="1.10.3090.10">
    <property type="entry name" value="cca-adding enzyme, domain 2"/>
    <property type="match status" value="1"/>
</dbReference>
<dbReference type="SUPFAM" id="SSF52540">
    <property type="entry name" value="P-loop containing nucleoside triphosphate hydrolases"/>
    <property type="match status" value="1"/>
</dbReference>
<dbReference type="Proteomes" id="UP000321617">
    <property type="component" value="Unassembled WGS sequence"/>
</dbReference>
<reference evidence="3 4" key="1">
    <citation type="journal article" date="2013" name="Stand. Genomic Sci.">
        <title>Genomic Encyclopedia of Type Strains, Phase I: The one thousand microbial genomes (KMG-I) project.</title>
        <authorList>
            <person name="Kyrpides N.C."/>
            <person name="Woyke T."/>
            <person name="Eisen J.A."/>
            <person name="Garrity G."/>
            <person name="Lilburn T.G."/>
            <person name="Beck B.J."/>
            <person name="Whitman W.B."/>
            <person name="Hugenholtz P."/>
            <person name="Klenk H.P."/>
        </authorList>
    </citation>
    <scope>NUCLEOTIDE SEQUENCE [LARGE SCALE GENOMIC DNA]</scope>
    <source>
        <strain evidence="3 4">DSM 45044</strain>
    </source>
</reference>
<dbReference type="EMBL" id="VLLL01000006">
    <property type="protein sequence ID" value="TWJ11769.1"/>
    <property type="molecule type" value="Genomic_DNA"/>
</dbReference>
<dbReference type="RefSeq" id="WP_147138362.1">
    <property type="nucleotide sequence ID" value="NZ_BAABIJ010000002.1"/>
</dbReference>
<evidence type="ECO:0000259" key="2">
    <source>
        <dbReference type="Pfam" id="PF01966"/>
    </source>
</evidence>
<evidence type="ECO:0000313" key="3">
    <source>
        <dbReference type="EMBL" id="TWJ11769.1"/>
    </source>
</evidence>
<keyword evidence="1" id="KW-0547">Nucleotide-binding</keyword>
<keyword evidence="4" id="KW-1185">Reference proteome</keyword>
<evidence type="ECO:0000256" key="1">
    <source>
        <dbReference type="ARBA" id="ARBA00022741"/>
    </source>
</evidence>
<dbReference type="InterPro" id="IPR050124">
    <property type="entry name" value="tRNA_CCA-adding_enzyme"/>
</dbReference>
<dbReference type="InterPro" id="IPR003607">
    <property type="entry name" value="HD/PDEase_dom"/>
</dbReference>
<comment type="caution">
    <text evidence="3">The sequence shown here is derived from an EMBL/GenBank/DDBJ whole genome shotgun (WGS) entry which is preliminary data.</text>
</comment>
<dbReference type="Gene3D" id="3.40.50.300">
    <property type="entry name" value="P-loop containing nucleotide triphosphate hydrolases"/>
    <property type="match status" value="1"/>
</dbReference>